<organism evidence="1">
    <name type="scientific">Puccinia triticina (isolate 1-1 / race 1 (BBBD))</name>
    <name type="common">Brown leaf rust fungus</name>
    <dbReference type="NCBI Taxonomy" id="630390"/>
    <lineage>
        <taxon>Eukaryota</taxon>
        <taxon>Fungi</taxon>
        <taxon>Dikarya</taxon>
        <taxon>Basidiomycota</taxon>
        <taxon>Pucciniomycotina</taxon>
        <taxon>Pucciniomycetes</taxon>
        <taxon>Pucciniales</taxon>
        <taxon>Pucciniaceae</taxon>
        <taxon>Puccinia</taxon>
    </lineage>
</organism>
<dbReference type="STRING" id="630390.A0A180GK77"/>
<name>A0A180GK77_PUCT1</name>
<evidence type="ECO:0000313" key="3">
    <source>
        <dbReference type="Proteomes" id="UP000005240"/>
    </source>
</evidence>
<dbReference type="VEuPathDB" id="FungiDB:PTTG_27662"/>
<proteinExistence type="predicted"/>
<dbReference type="EnsemblFungi" id="PTTG_27662-t43_1">
    <property type="protein sequence ID" value="PTTG_27662-t43_1-p1"/>
    <property type="gene ID" value="PTTG_27662"/>
</dbReference>
<evidence type="ECO:0000313" key="1">
    <source>
        <dbReference type="EMBL" id="OAV92363.1"/>
    </source>
</evidence>
<accession>A0A180GK77</accession>
<evidence type="ECO:0000313" key="2">
    <source>
        <dbReference type="EnsemblFungi" id="PTTG_27662-t43_1-p1"/>
    </source>
</evidence>
<sequence length="239" mass="26659">MTKPRPRREEDDLSLIADQRAVNGLVKVAIDKFGEANFLHSDGSNYVIWLQSLGGIGQNFLDNRDFFSGPCVRPRMVGVGRRIVLGVINPTMKSEFQDMATAWEVLEAIKARFAGVTKARMMRVFQQLSRVAVDISTNPARVATEMKALLDELNGMGTSFLYDDLLPILIHENVAPGTALCFEFDRCVDAEFSLNGHQPITFEKTWKKLSAAIHQVRSTEALEANQQQKVWFNAAAANV</sequence>
<dbReference type="EMBL" id="ADAS02000065">
    <property type="protein sequence ID" value="OAV92363.1"/>
    <property type="molecule type" value="Genomic_DNA"/>
</dbReference>
<dbReference type="OrthoDB" id="2513234at2759"/>
<reference evidence="1" key="2">
    <citation type="submission" date="2016-05" db="EMBL/GenBank/DDBJ databases">
        <title>Comparative analysis highlights variable genome content of wheat rusts and divergence of the mating loci.</title>
        <authorList>
            <person name="Cuomo C.A."/>
            <person name="Bakkeren G."/>
            <person name="Szabo L."/>
            <person name="Khalil H."/>
            <person name="Joly D."/>
            <person name="Goldberg J."/>
            <person name="Young S."/>
            <person name="Zeng Q."/>
            <person name="Fellers J."/>
        </authorList>
    </citation>
    <scope>NUCLEOTIDE SEQUENCE [LARGE SCALE GENOMIC DNA]</scope>
    <source>
        <strain evidence="1">1-1 BBBD Race 1</strain>
    </source>
</reference>
<protein>
    <submittedName>
        <fullName evidence="1 2">Uncharacterized protein</fullName>
    </submittedName>
</protein>
<reference evidence="1" key="1">
    <citation type="submission" date="2009-11" db="EMBL/GenBank/DDBJ databases">
        <authorList>
            <consortium name="The Broad Institute Genome Sequencing Platform"/>
            <person name="Ward D."/>
            <person name="Feldgarden M."/>
            <person name="Earl A."/>
            <person name="Young S.K."/>
            <person name="Zeng Q."/>
            <person name="Koehrsen M."/>
            <person name="Alvarado L."/>
            <person name="Berlin A."/>
            <person name="Bochicchio J."/>
            <person name="Borenstein D."/>
            <person name="Chapman S.B."/>
            <person name="Chen Z."/>
            <person name="Engels R."/>
            <person name="Freedman E."/>
            <person name="Gellesch M."/>
            <person name="Goldberg J."/>
            <person name="Griggs A."/>
            <person name="Gujja S."/>
            <person name="Heilman E."/>
            <person name="Heiman D."/>
            <person name="Hepburn T."/>
            <person name="Howarth C."/>
            <person name="Jen D."/>
            <person name="Larson L."/>
            <person name="Lewis B."/>
            <person name="Mehta T."/>
            <person name="Park D."/>
            <person name="Pearson M."/>
            <person name="Roberts A."/>
            <person name="Saif S."/>
            <person name="Shea T."/>
            <person name="Shenoy N."/>
            <person name="Sisk P."/>
            <person name="Stolte C."/>
            <person name="Sykes S."/>
            <person name="Thomson T."/>
            <person name="Walk T."/>
            <person name="White J."/>
            <person name="Yandava C."/>
            <person name="Izard J."/>
            <person name="Baranova O.V."/>
            <person name="Blanton J.M."/>
            <person name="Tanner A.C."/>
            <person name="Dewhirst F.E."/>
            <person name="Haas B."/>
            <person name="Nusbaum C."/>
            <person name="Birren B."/>
        </authorList>
    </citation>
    <scope>NUCLEOTIDE SEQUENCE [LARGE SCALE GENOMIC DNA]</scope>
    <source>
        <strain evidence="1">1-1 BBBD Race 1</strain>
    </source>
</reference>
<keyword evidence="3" id="KW-1185">Reference proteome</keyword>
<gene>
    <name evidence="1" type="ORF">PTTG_27662</name>
</gene>
<reference evidence="2 3" key="3">
    <citation type="journal article" date="2017" name="G3 (Bethesda)">
        <title>Comparative analysis highlights variable genome content of wheat rusts and divergence of the mating loci.</title>
        <authorList>
            <person name="Cuomo C.A."/>
            <person name="Bakkeren G."/>
            <person name="Khalil H.B."/>
            <person name="Panwar V."/>
            <person name="Joly D."/>
            <person name="Linning R."/>
            <person name="Sakthikumar S."/>
            <person name="Song X."/>
            <person name="Adiconis X."/>
            <person name="Fan L."/>
            <person name="Goldberg J.M."/>
            <person name="Levin J.Z."/>
            <person name="Young S."/>
            <person name="Zeng Q."/>
            <person name="Anikster Y."/>
            <person name="Bruce M."/>
            <person name="Wang M."/>
            <person name="Yin C."/>
            <person name="McCallum B."/>
            <person name="Szabo L.J."/>
            <person name="Hulbert S."/>
            <person name="Chen X."/>
            <person name="Fellers J.P."/>
        </authorList>
    </citation>
    <scope>NUCLEOTIDE SEQUENCE</scope>
    <source>
        <strain evidence="2">isolate 1-1 / race 1 (BBBD)</strain>
        <strain evidence="3">Isolate 1-1 / race 1 (BBBD)</strain>
    </source>
</reference>
<reference evidence="2" key="4">
    <citation type="submission" date="2025-05" db="UniProtKB">
        <authorList>
            <consortium name="EnsemblFungi"/>
        </authorList>
    </citation>
    <scope>IDENTIFICATION</scope>
    <source>
        <strain evidence="2">isolate 1-1 / race 1 (BBBD)</strain>
    </source>
</reference>
<dbReference type="AlphaFoldDB" id="A0A180GK77"/>
<dbReference type="Proteomes" id="UP000005240">
    <property type="component" value="Unassembled WGS sequence"/>
</dbReference>